<keyword evidence="3" id="KW-1185">Reference proteome</keyword>
<dbReference type="AlphaFoldDB" id="A0AAI9Y3F4"/>
<evidence type="ECO:0000313" key="3">
    <source>
        <dbReference type="Proteomes" id="UP001239213"/>
    </source>
</evidence>
<comment type="caution">
    <text evidence="2">The sequence shown here is derived from an EMBL/GenBank/DDBJ whole genome shotgun (WGS) entry which is preliminary data.</text>
</comment>
<evidence type="ECO:0000313" key="2">
    <source>
        <dbReference type="EMBL" id="KAK1471486.1"/>
    </source>
</evidence>
<dbReference type="Proteomes" id="UP001239213">
    <property type="component" value="Unassembled WGS sequence"/>
</dbReference>
<accession>A0AAI9Y3F4</accession>
<feature type="compositionally biased region" description="Basic residues" evidence="1">
    <location>
        <begin position="118"/>
        <end position="128"/>
    </location>
</feature>
<organism evidence="2 3">
    <name type="scientific">Colletotrichum cuscutae</name>
    <dbReference type="NCBI Taxonomy" id="1209917"/>
    <lineage>
        <taxon>Eukaryota</taxon>
        <taxon>Fungi</taxon>
        <taxon>Dikarya</taxon>
        <taxon>Ascomycota</taxon>
        <taxon>Pezizomycotina</taxon>
        <taxon>Sordariomycetes</taxon>
        <taxon>Hypocreomycetidae</taxon>
        <taxon>Glomerellales</taxon>
        <taxon>Glomerellaceae</taxon>
        <taxon>Colletotrichum</taxon>
        <taxon>Colletotrichum acutatum species complex</taxon>
    </lineage>
</organism>
<reference evidence="2" key="1">
    <citation type="submission" date="2016-11" db="EMBL/GenBank/DDBJ databases">
        <title>The genome sequence of Colletotrichum cuscutae.</title>
        <authorList>
            <person name="Baroncelli R."/>
        </authorList>
    </citation>
    <scope>NUCLEOTIDE SEQUENCE</scope>
    <source>
        <strain evidence="2">IMI 304802</strain>
    </source>
</reference>
<feature type="region of interest" description="Disordered" evidence="1">
    <location>
        <begin position="109"/>
        <end position="128"/>
    </location>
</feature>
<proteinExistence type="predicted"/>
<gene>
    <name evidence="2" type="ORF">CCUS01_05968</name>
</gene>
<dbReference type="EMBL" id="MPDP01000201">
    <property type="protein sequence ID" value="KAK1471486.1"/>
    <property type="molecule type" value="Genomic_DNA"/>
</dbReference>
<protein>
    <submittedName>
        <fullName evidence="2">Uncharacterized protein</fullName>
    </submittedName>
</protein>
<evidence type="ECO:0000256" key="1">
    <source>
        <dbReference type="SAM" id="MobiDB-lite"/>
    </source>
</evidence>
<sequence length="150" mass="16331">MAGRPSFANVNTNDTDGMMLTSCTVVYVKTAIVKVRVSSLVGNTAKALTSMNVQTIFSSPNLQSSRQCSTITHAIHGASPREIPANSKLQPQQWGSLRAVQGYIKGGKARGSRVQVDRRRRRRRRRRRSATCLTASRLVVRAVVGFMGGG</sequence>
<name>A0AAI9Y3F4_9PEZI</name>